<dbReference type="Proteomes" id="UP000283684">
    <property type="component" value="Unassembled WGS sequence"/>
</dbReference>
<proteinExistence type="predicted"/>
<gene>
    <name evidence="3" type="ORF">DW988_05000</name>
</gene>
<dbReference type="EMBL" id="QSEE01000003">
    <property type="protein sequence ID" value="RGZ50510.1"/>
    <property type="molecule type" value="Genomic_DNA"/>
</dbReference>
<reference evidence="3 4" key="1">
    <citation type="submission" date="2018-08" db="EMBL/GenBank/DDBJ databases">
        <title>A genome reference for cultivated species of the human gut microbiota.</title>
        <authorList>
            <person name="Zou Y."/>
            <person name="Xue W."/>
            <person name="Luo G."/>
        </authorList>
    </citation>
    <scope>NUCLEOTIDE SEQUENCE [LARGE SCALE GENOMIC DNA]</scope>
    <source>
        <strain evidence="3 4">AM50-4</strain>
    </source>
</reference>
<feature type="compositionally biased region" description="Acidic residues" evidence="1">
    <location>
        <begin position="132"/>
        <end position="144"/>
    </location>
</feature>
<feature type="region of interest" description="Disordered" evidence="1">
    <location>
        <begin position="130"/>
        <end position="159"/>
    </location>
</feature>
<accession>A0A413NPN3</accession>
<evidence type="ECO:0000313" key="4">
    <source>
        <dbReference type="Proteomes" id="UP000283684"/>
    </source>
</evidence>
<dbReference type="SUPFAM" id="SSF110849">
    <property type="entry name" value="ParB/Sulfiredoxin"/>
    <property type="match status" value="1"/>
</dbReference>
<name>A0A413NPN3_BACUN</name>
<organism evidence="3 4">
    <name type="scientific">Bacteroides uniformis</name>
    <dbReference type="NCBI Taxonomy" id="820"/>
    <lineage>
        <taxon>Bacteria</taxon>
        <taxon>Pseudomonadati</taxon>
        <taxon>Bacteroidota</taxon>
        <taxon>Bacteroidia</taxon>
        <taxon>Bacteroidales</taxon>
        <taxon>Bacteroidaceae</taxon>
        <taxon>Bacteroides</taxon>
    </lineage>
</organism>
<comment type="caution">
    <text evidence="3">The sequence shown here is derived from an EMBL/GenBank/DDBJ whole genome shotgun (WGS) entry which is preliminary data.</text>
</comment>
<dbReference type="Pfam" id="PF02195">
    <property type="entry name" value="ParB_N"/>
    <property type="match status" value="1"/>
</dbReference>
<dbReference type="SMART" id="SM00470">
    <property type="entry name" value="ParB"/>
    <property type="match status" value="1"/>
</dbReference>
<dbReference type="Gene3D" id="3.90.1530.10">
    <property type="entry name" value="Conserved hypothetical protein from pyrococcus furiosus pfu- 392566-001, ParB domain"/>
    <property type="match status" value="1"/>
</dbReference>
<protein>
    <submittedName>
        <fullName evidence="3">DUF4417 domain-containing protein</fullName>
    </submittedName>
</protein>
<evidence type="ECO:0000259" key="2">
    <source>
        <dbReference type="SMART" id="SM00470"/>
    </source>
</evidence>
<dbReference type="InterPro" id="IPR003115">
    <property type="entry name" value="ParB_N"/>
</dbReference>
<sequence length="372" mass="43170">MEEIEIVYRKISDLTLLDDNPRKISKRDLERLVDSIRINGFWKHRPIALSEREGRLYVLAGHQRIKAAKKLKISEVPTILYHNLTEEQEADIVLRDNINNGEWDFEKLQLGDWSNKADFSFIGLDIPVEDKQPEDEEAADEEQEGNEKEEGSEDDPIADEKEDFYRSMLNDCLYESNNEFDIPNLLLEEQAGKLLLPFAPWGADSRLRKDVATYHFYVDDYRFEAIWKDPIKVLTSGVKALVEPNLSVYDTTPIAYGLQQIYKKRWISRYFQECGIKVYADLNVSIKFREYNKMGLPKGYNAFFTRGYAGRLEYLKGELEVAKEISGLQTPNLLVYGGGDEIRKFCIDNSLVYVQDFINDKSSKKDGKNKRK</sequence>
<feature type="domain" description="ParB-like N-terminal" evidence="2">
    <location>
        <begin position="7"/>
        <end position="98"/>
    </location>
</feature>
<dbReference type="InterPro" id="IPR036086">
    <property type="entry name" value="ParB/Sulfiredoxin_sf"/>
</dbReference>
<evidence type="ECO:0000256" key="1">
    <source>
        <dbReference type="SAM" id="MobiDB-lite"/>
    </source>
</evidence>
<dbReference type="InterPro" id="IPR025530">
    <property type="entry name" value="DUF4417"/>
</dbReference>
<evidence type="ECO:0000313" key="3">
    <source>
        <dbReference type="EMBL" id="RGZ50510.1"/>
    </source>
</evidence>
<dbReference type="Pfam" id="PF14386">
    <property type="entry name" value="DUF4417"/>
    <property type="match status" value="1"/>
</dbReference>
<feature type="compositionally biased region" description="Acidic residues" evidence="1">
    <location>
        <begin position="150"/>
        <end position="159"/>
    </location>
</feature>
<dbReference type="AlphaFoldDB" id="A0A413NPN3"/>